<organism evidence="1 2">
    <name type="scientific">Longispora fulva</name>
    <dbReference type="NCBI Taxonomy" id="619741"/>
    <lineage>
        <taxon>Bacteria</taxon>
        <taxon>Bacillati</taxon>
        <taxon>Actinomycetota</taxon>
        <taxon>Actinomycetes</taxon>
        <taxon>Micromonosporales</taxon>
        <taxon>Micromonosporaceae</taxon>
        <taxon>Longispora</taxon>
    </lineage>
</organism>
<sequence length="171" mass="18959">MSVNGHGHCHVGPDRTIQRLTHQQTLRAAADGPDRLMVLTMTDKGNRAPHITPLRNCAVGRTQPFGARRRLTELLLDGALSRGETVMVEYEVVCDPPRVESAMTHFHQNPVPQQVTEVHFDPALRPARCWEFVAPAGGVVRTRPLTLDADTVAVSLTRDCPRGATGVRWEW</sequence>
<protein>
    <submittedName>
        <fullName evidence="1">Uncharacterized protein</fullName>
    </submittedName>
</protein>
<accession>A0A8J7G9E8</accession>
<evidence type="ECO:0000313" key="1">
    <source>
        <dbReference type="EMBL" id="MBG6134079.1"/>
    </source>
</evidence>
<reference evidence="1" key="1">
    <citation type="submission" date="2020-11" db="EMBL/GenBank/DDBJ databases">
        <title>Sequencing the genomes of 1000 actinobacteria strains.</title>
        <authorList>
            <person name="Klenk H.-P."/>
        </authorList>
    </citation>
    <scope>NUCLEOTIDE SEQUENCE</scope>
    <source>
        <strain evidence="1">DSM 45356</strain>
    </source>
</reference>
<gene>
    <name evidence="1" type="ORF">IW245_000273</name>
</gene>
<keyword evidence="2" id="KW-1185">Reference proteome</keyword>
<name>A0A8J7G9E8_9ACTN</name>
<dbReference type="RefSeq" id="WP_197001358.1">
    <property type="nucleotide sequence ID" value="NZ_BONS01000026.1"/>
</dbReference>
<proteinExistence type="predicted"/>
<comment type="caution">
    <text evidence="1">The sequence shown here is derived from an EMBL/GenBank/DDBJ whole genome shotgun (WGS) entry which is preliminary data.</text>
</comment>
<dbReference type="Proteomes" id="UP000622552">
    <property type="component" value="Unassembled WGS sequence"/>
</dbReference>
<dbReference type="AlphaFoldDB" id="A0A8J7G9E8"/>
<dbReference type="EMBL" id="JADOUF010000001">
    <property type="protein sequence ID" value="MBG6134079.1"/>
    <property type="molecule type" value="Genomic_DNA"/>
</dbReference>
<evidence type="ECO:0000313" key="2">
    <source>
        <dbReference type="Proteomes" id="UP000622552"/>
    </source>
</evidence>